<evidence type="ECO:0000259" key="3">
    <source>
        <dbReference type="Pfam" id="PF07705"/>
    </source>
</evidence>
<evidence type="ECO:0000256" key="2">
    <source>
        <dbReference type="SAM" id="SignalP"/>
    </source>
</evidence>
<feature type="signal peptide" evidence="2">
    <location>
        <begin position="1"/>
        <end position="23"/>
    </location>
</feature>
<proteinExistence type="predicted"/>
<evidence type="ECO:0000259" key="4">
    <source>
        <dbReference type="Pfam" id="PF20009"/>
    </source>
</evidence>
<keyword evidence="6" id="KW-1185">Reference proteome</keyword>
<evidence type="ECO:0000313" key="5">
    <source>
        <dbReference type="EMBL" id="MFD2831843.1"/>
    </source>
</evidence>
<evidence type="ECO:0000313" key="6">
    <source>
        <dbReference type="Proteomes" id="UP001597438"/>
    </source>
</evidence>
<dbReference type="Pfam" id="PF07705">
    <property type="entry name" value="CARDB"/>
    <property type="match status" value="1"/>
</dbReference>
<reference evidence="6" key="1">
    <citation type="journal article" date="2019" name="Int. J. Syst. Evol. Microbiol.">
        <title>The Global Catalogue of Microorganisms (GCM) 10K type strain sequencing project: providing services to taxonomists for standard genome sequencing and annotation.</title>
        <authorList>
            <consortium name="The Broad Institute Genomics Platform"/>
            <consortium name="The Broad Institute Genome Sequencing Center for Infectious Disease"/>
            <person name="Wu L."/>
            <person name="Ma J."/>
        </authorList>
    </citation>
    <scope>NUCLEOTIDE SEQUENCE [LARGE SCALE GENOMIC DNA]</scope>
    <source>
        <strain evidence="6">KCTC 52925</strain>
    </source>
</reference>
<protein>
    <submittedName>
        <fullName evidence="5">GEVED domain-containing protein</fullName>
    </submittedName>
</protein>
<sequence length="993" mass="108691">MTKKLYFLLFFGFVFQLNLIAQSNEVAGPVYIDSAKAIPSSSLKKGVIIPAPKKFKEFKPRGRGINRVVPGKGYPKGEDLTAQKEMGSLKARGPQFIFEAAQTFSTPSDPTGAVGPNHYVNAWNTAFSIWDKNGNQLVEPANLSSIGGTFATSAVTDPIVIYDQIANRWVIMEFKTGTPVGLLVAISQGPDPINDGWYTYSFPTNGVDPDYPKISLWSDGYYITSNKESRNADNAQVVYVLERDEMLKGNTAQIVSFPLPGIETNGFYSPAGFQVMGKELPPRGNSPIIYMQDDAWAGVGEDNLKLWLINVNWNNLSSSTIAESQELGAANGVSPFRATFDGGDFSNLSQPNDGADIDALQATMMFMTQYRRFDNHNSVVLNFVVDVEPSAAEHAAIRWYELRQPSAGGNYSVYQEGTYAPDKSDRFSGSIGIDAQGNIGLGYTVLDDSPESPVFPSIRFTGRYVNDPLGLMTLEEGSIVEGVSIDPNARYGDYAHLNIDPSDDLTFWHNAETFDSPYRLNTVGVFKLASDQPDDLAVVRLVSPTDASLTNAEQITVEIRNFGSNPQSNFEVSYSIDGGAPVTETVTQTVGASTSIQYTFETTADLSEIGQTYTITVTTSLENDGNPDNDDISEEVKNLPARDVGVSSIDGPQTDENLTTAEDVTITIENFGGEPQQNIPVSYQIGNNTPVNEVYGPTISVGENAVYTFNQKGNFGTSGRYRITARTKLEDDFDPSNDTQVKSVANLDCIPEGSDCTLGDGISSFELGSILNERIPCGDGYADFITSTTNLDRSQANFTVSVQSRFNETITTANAEKFSMWIDFNDNAVFEDSERVVSSATIPRSIEWFDFDFEIPNDAPLGQHLLRARAGDTSFGGSLNDPCSMMEYGTTHDYSVNIVDSTLDIGDFLMNDAEVVVVSEGNNQFRVIVETMFTEPLRITVHNIIGQKMIENEILNTTDGYVYELDMSYAATGVYLLRVGTRKVGKVTRFIVK</sequence>
<dbReference type="EMBL" id="JBHUOJ010000004">
    <property type="protein sequence ID" value="MFD2831843.1"/>
    <property type="molecule type" value="Genomic_DNA"/>
</dbReference>
<dbReference type="InterPro" id="IPR026444">
    <property type="entry name" value="Secre_tail"/>
</dbReference>
<accession>A0ABW5WZW1</accession>
<keyword evidence="1 2" id="KW-0732">Signal</keyword>
<evidence type="ECO:0000256" key="1">
    <source>
        <dbReference type="ARBA" id="ARBA00022729"/>
    </source>
</evidence>
<feature type="chain" id="PRO_5045655363" evidence="2">
    <location>
        <begin position="24"/>
        <end position="993"/>
    </location>
</feature>
<dbReference type="NCBIfam" id="TIGR04183">
    <property type="entry name" value="Por_Secre_tail"/>
    <property type="match status" value="1"/>
</dbReference>
<dbReference type="Pfam" id="PF20009">
    <property type="entry name" value="GEVED"/>
    <property type="match status" value="1"/>
</dbReference>
<gene>
    <name evidence="5" type="ORF">ACFSYS_00995</name>
</gene>
<feature type="domain" description="GEVED" evidence="4">
    <location>
        <begin position="818"/>
        <end position="897"/>
    </location>
</feature>
<dbReference type="InterPro" id="IPR045474">
    <property type="entry name" value="GEVED"/>
</dbReference>
<dbReference type="InterPro" id="IPR011635">
    <property type="entry name" value="CARDB"/>
</dbReference>
<dbReference type="RefSeq" id="WP_251739893.1">
    <property type="nucleotide sequence ID" value="NZ_JBHUOJ010000004.1"/>
</dbReference>
<dbReference type="InterPro" id="IPR013783">
    <property type="entry name" value="Ig-like_fold"/>
</dbReference>
<organism evidence="5 6">
    <name type="scientific">Christiangramia antarctica</name>
    <dbReference type="NCBI Taxonomy" id="2058158"/>
    <lineage>
        <taxon>Bacteria</taxon>
        <taxon>Pseudomonadati</taxon>
        <taxon>Bacteroidota</taxon>
        <taxon>Flavobacteriia</taxon>
        <taxon>Flavobacteriales</taxon>
        <taxon>Flavobacteriaceae</taxon>
        <taxon>Christiangramia</taxon>
    </lineage>
</organism>
<name>A0ABW5WZW1_9FLAO</name>
<dbReference type="Gene3D" id="2.60.40.10">
    <property type="entry name" value="Immunoglobulins"/>
    <property type="match status" value="1"/>
</dbReference>
<comment type="caution">
    <text evidence="5">The sequence shown here is derived from an EMBL/GenBank/DDBJ whole genome shotgun (WGS) entry which is preliminary data.</text>
</comment>
<dbReference type="Proteomes" id="UP001597438">
    <property type="component" value="Unassembled WGS sequence"/>
</dbReference>
<feature type="domain" description="CARDB" evidence="3">
    <location>
        <begin position="535"/>
        <end position="623"/>
    </location>
</feature>